<name>A0ABV0BVK0_9SPHI</name>
<dbReference type="SUPFAM" id="SSF53448">
    <property type="entry name" value="Nucleotide-diphospho-sugar transferases"/>
    <property type="match status" value="1"/>
</dbReference>
<organism evidence="2 3">
    <name type="scientific">Sphingobacterium kitahiroshimense</name>
    <dbReference type="NCBI Taxonomy" id="470446"/>
    <lineage>
        <taxon>Bacteria</taxon>
        <taxon>Pseudomonadati</taxon>
        <taxon>Bacteroidota</taxon>
        <taxon>Sphingobacteriia</taxon>
        <taxon>Sphingobacteriales</taxon>
        <taxon>Sphingobacteriaceae</taxon>
        <taxon>Sphingobacterium</taxon>
    </lineage>
</organism>
<evidence type="ECO:0000256" key="1">
    <source>
        <dbReference type="ARBA" id="ARBA00022679"/>
    </source>
</evidence>
<dbReference type="InterPro" id="IPR051706">
    <property type="entry name" value="Glycosyltransferase_domain"/>
</dbReference>
<dbReference type="Proteomes" id="UP001409291">
    <property type="component" value="Unassembled WGS sequence"/>
</dbReference>
<proteinExistence type="predicted"/>
<protein>
    <submittedName>
        <fullName evidence="2">Glycosyltransferase</fullName>
    </submittedName>
</protein>
<dbReference type="PANTHER" id="PTHR32385:SF15">
    <property type="entry name" value="INOSITOL PHOSPHOCERAMIDE MANNOSYLTRANSFERASE 1"/>
    <property type="match status" value="1"/>
</dbReference>
<dbReference type="Pfam" id="PF04488">
    <property type="entry name" value="Gly_transf_sug"/>
    <property type="match status" value="1"/>
</dbReference>
<evidence type="ECO:0000313" key="2">
    <source>
        <dbReference type="EMBL" id="MEN5378008.1"/>
    </source>
</evidence>
<reference evidence="2 3" key="1">
    <citation type="submission" date="2024-04" db="EMBL/GenBank/DDBJ databases">
        <title>WGS of bacteria from Torrens River.</title>
        <authorList>
            <person name="Wyrsch E.R."/>
            <person name="Drigo B."/>
        </authorList>
    </citation>
    <scope>NUCLEOTIDE SEQUENCE [LARGE SCALE GENOMIC DNA]</scope>
    <source>
        <strain evidence="2 3">TWI391</strain>
    </source>
</reference>
<dbReference type="RefSeq" id="WP_346581370.1">
    <property type="nucleotide sequence ID" value="NZ_JBDJLH010000008.1"/>
</dbReference>
<accession>A0ABV0BVK0</accession>
<keyword evidence="3" id="KW-1185">Reference proteome</keyword>
<dbReference type="Gene3D" id="3.90.550.20">
    <property type="match status" value="1"/>
</dbReference>
<dbReference type="PANTHER" id="PTHR32385">
    <property type="entry name" value="MANNOSYL PHOSPHORYLINOSITOL CERAMIDE SYNTHASE"/>
    <property type="match status" value="1"/>
</dbReference>
<dbReference type="EMBL" id="JBDJNQ010000005">
    <property type="protein sequence ID" value="MEN5378008.1"/>
    <property type="molecule type" value="Genomic_DNA"/>
</dbReference>
<comment type="caution">
    <text evidence="2">The sequence shown here is derived from an EMBL/GenBank/DDBJ whole genome shotgun (WGS) entry which is preliminary data.</text>
</comment>
<evidence type="ECO:0000313" key="3">
    <source>
        <dbReference type="Proteomes" id="UP001409291"/>
    </source>
</evidence>
<dbReference type="InterPro" id="IPR029044">
    <property type="entry name" value="Nucleotide-diphossugar_trans"/>
</dbReference>
<dbReference type="InterPro" id="IPR007577">
    <property type="entry name" value="GlycoTrfase_DXD_sugar-bd_CS"/>
</dbReference>
<sequence length="208" mass="24772">MVDPIIHQVILTDIPNSLIWKCLNSWRKMEQFGFKIKYWNYNEVKEFISENYPNALQAFLHARNFAEASDIARYLIILHFSGTYVDWDIELVDSTAYYNKISNLSQGYLLLDPNNGTFAPECFSAQKGNQYLRKLTDDIISIFNTQQISLTPQYTGAFRMRETMKNYNYKQHILSVKDLFEFDYSEIRKPFQRPVKNPLIHYWLHTWL</sequence>
<keyword evidence="1" id="KW-0808">Transferase</keyword>
<gene>
    <name evidence="2" type="ORF">ABE541_12115</name>
</gene>